<accession>A0AA97NTA1</accession>
<dbReference type="Pfam" id="PF00179">
    <property type="entry name" value="UQ_con"/>
    <property type="match status" value="1"/>
</dbReference>
<feature type="region of interest" description="Disordered" evidence="2">
    <location>
        <begin position="166"/>
        <end position="259"/>
    </location>
</feature>
<name>A0AA97NTA1_PYRO3</name>
<dbReference type="InterPro" id="IPR016135">
    <property type="entry name" value="UBQ-conjugating_enzyme/RWD"/>
</dbReference>
<dbReference type="Gene3D" id="3.10.110.10">
    <property type="entry name" value="Ubiquitin Conjugating Enzyme"/>
    <property type="match status" value="1"/>
</dbReference>
<organism evidence="4">
    <name type="scientific">Pyricularia oryzae (strain Y34)</name>
    <name type="common">Rice blast fungus</name>
    <name type="synonym">Magnaporthe oryzae</name>
    <dbReference type="NCBI Taxonomy" id="1143189"/>
    <lineage>
        <taxon>Eukaryota</taxon>
        <taxon>Fungi</taxon>
        <taxon>Dikarya</taxon>
        <taxon>Ascomycota</taxon>
        <taxon>Pezizomycotina</taxon>
        <taxon>Sordariomycetes</taxon>
        <taxon>Sordariomycetidae</taxon>
        <taxon>Magnaporthales</taxon>
        <taxon>Pyriculariaceae</taxon>
        <taxon>Pyricularia</taxon>
    </lineage>
</organism>
<reference evidence="4" key="1">
    <citation type="journal article" date="2012" name="PLoS Genet.">
        <title>Comparative analysis of the genomes of two field isolates of the rice blast fungus Magnaporthe oryzae.</title>
        <authorList>
            <person name="Xue M."/>
            <person name="Yang J."/>
            <person name="Li Z."/>
            <person name="Hu S."/>
            <person name="Yao N."/>
            <person name="Dean R.A."/>
            <person name="Zhao W."/>
            <person name="Shen M."/>
            <person name="Zhang H."/>
            <person name="Li C."/>
            <person name="Liu L."/>
            <person name="Cao L."/>
            <person name="Xu X."/>
            <person name="Xing Y."/>
            <person name="Hsiang T."/>
            <person name="Zhang Z."/>
            <person name="Xu J.R."/>
            <person name="Peng Y.L."/>
        </authorList>
    </citation>
    <scope>NUCLEOTIDE SEQUENCE</scope>
    <source>
        <strain evidence="4">Y34</strain>
    </source>
</reference>
<dbReference type="PANTHER" id="PTHR24067">
    <property type="entry name" value="UBIQUITIN-CONJUGATING ENZYME E2"/>
    <property type="match status" value="1"/>
</dbReference>
<dbReference type="SUPFAM" id="SSF54495">
    <property type="entry name" value="UBC-like"/>
    <property type="match status" value="1"/>
</dbReference>
<gene>
    <name evidence="4" type="ORF">OOU_Y34scaffold00685g25</name>
</gene>
<dbReference type="SMART" id="SM00212">
    <property type="entry name" value="UBCc"/>
    <property type="match status" value="1"/>
</dbReference>
<dbReference type="AlphaFoldDB" id="A0AA97NTA1"/>
<dbReference type="InterPro" id="IPR000608">
    <property type="entry name" value="UBC"/>
</dbReference>
<sequence>MASSRSTAPGAAGAKQRLASEFASLLKEPWVHFHDPDMIAANLFHWRFGLVVTNPDSDFYEGYFKVDMSFPTDYPYSPPQFKFATSTGIFHPNVYPDGRTCISILHRPGEDLMSGEMASERWSPLQGVESVLRSVLLLLDDPEIGSPANVDASVTYRDDRARYKQRAREAVARSHKDKPEDFVMPESLEAAKPPPKADYDEDFFQPSDEGEFDFGGSDTDDEGDMEFEDEDEDDEDVKMDTEEKAERRQKKAEDSDDGALWSRLWHGVEEAFWLADDGDGGVSGKIIAIAVQDLSKGSSGCSMNIQL</sequence>
<feature type="compositionally biased region" description="Basic and acidic residues" evidence="2">
    <location>
        <begin position="166"/>
        <end position="181"/>
    </location>
</feature>
<evidence type="ECO:0000259" key="3">
    <source>
        <dbReference type="PROSITE" id="PS50127"/>
    </source>
</evidence>
<feature type="compositionally biased region" description="Acidic residues" evidence="2">
    <location>
        <begin position="199"/>
        <end position="237"/>
    </location>
</feature>
<dbReference type="PROSITE" id="PS50127">
    <property type="entry name" value="UBC_2"/>
    <property type="match status" value="1"/>
</dbReference>
<protein>
    <submittedName>
        <fullName evidence="4">Ubiquitin-conjugating enzyme</fullName>
    </submittedName>
</protein>
<evidence type="ECO:0000256" key="1">
    <source>
        <dbReference type="ARBA" id="ARBA00022786"/>
    </source>
</evidence>
<dbReference type="InterPro" id="IPR050113">
    <property type="entry name" value="Ub_conjugating_enzyme"/>
</dbReference>
<feature type="domain" description="UBC core" evidence="3">
    <location>
        <begin position="13"/>
        <end position="176"/>
    </location>
</feature>
<evidence type="ECO:0000256" key="2">
    <source>
        <dbReference type="SAM" id="MobiDB-lite"/>
    </source>
</evidence>
<proteinExistence type="predicted"/>
<keyword evidence="1" id="KW-0833">Ubl conjugation pathway</keyword>
<evidence type="ECO:0000313" key="4">
    <source>
        <dbReference type="EMBL" id="ELQ35847.1"/>
    </source>
</evidence>
<dbReference type="Proteomes" id="UP000011086">
    <property type="component" value="Unassembled WGS sequence"/>
</dbReference>
<dbReference type="EMBL" id="JH793151">
    <property type="protein sequence ID" value="ELQ35847.1"/>
    <property type="molecule type" value="Genomic_DNA"/>
</dbReference>